<feature type="non-terminal residue" evidence="3">
    <location>
        <position position="146"/>
    </location>
</feature>
<dbReference type="FunFam" id="1.10.340.70:FF:000001">
    <property type="entry name" value="Retrovirus-related Pol polyprotein from transposon gypsy-like Protein"/>
    <property type="match status" value="1"/>
</dbReference>
<dbReference type="InterPro" id="IPR041588">
    <property type="entry name" value="Integrase_H2C2"/>
</dbReference>
<keyword evidence="4" id="KW-1185">Reference proteome</keyword>
<reference evidence="3 4" key="1">
    <citation type="journal article" date="2020" name="G3 (Bethesda)">
        <title>Draft Genome of the Common Snapping Turtle, Chelydra serpentina, a Model for Phenotypic Plasticity in Reptiles.</title>
        <authorList>
            <person name="Das D."/>
            <person name="Singh S.K."/>
            <person name="Bierstedt J."/>
            <person name="Erickson A."/>
            <person name="Galli G.L.J."/>
            <person name="Crossley D.A. 2nd"/>
            <person name="Rhen T."/>
        </authorList>
    </citation>
    <scope>NUCLEOTIDE SEQUENCE [LARGE SCALE GENOMIC DNA]</scope>
    <source>
        <strain evidence="3">KW</strain>
    </source>
</reference>
<feature type="non-terminal residue" evidence="3">
    <location>
        <position position="1"/>
    </location>
</feature>
<evidence type="ECO:0000256" key="1">
    <source>
        <dbReference type="ARBA" id="ARBA00039658"/>
    </source>
</evidence>
<gene>
    <name evidence="3" type="ORF">G0U57_018543</name>
</gene>
<accession>A0A8T1SZ12</accession>
<organism evidence="3 4">
    <name type="scientific">Chelydra serpentina</name>
    <name type="common">Snapping turtle</name>
    <name type="synonym">Testudo serpentina</name>
    <dbReference type="NCBI Taxonomy" id="8475"/>
    <lineage>
        <taxon>Eukaryota</taxon>
        <taxon>Metazoa</taxon>
        <taxon>Chordata</taxon>
        <taxon>Craniata</taxon>
        <taxon>Vertebrata</taxon>
        <taxon>Euteleostomi</taxon>
        <taxon>Archelosauria</taxon>
        <taxon>Testudinata</taxon>
        <taxon>Testudines</taxon>
        <taxon>Cryptodira</taxon>
        <taxon>Durocryptodira</taxon>
        <taxon>Americhelydia</taxon>
        <taxon>Chelydroidea</taxon>
        <taxon>Chelydridae</taxon>
        <taxon>Chelydra</taxon>
    </lineage>
</organism>
<sequence>RELAGHSAANPLGEGCRERLLWEKGFLYQEWAPQGEVELWGIKRQLVVTQKYHRRLLYLACNVPLSEHQGIQRTRQQLLQNFYWPGVCDAVQQYCRSCDPCQKVGKAQEKGEAPLRPLPIKEEPFQKVTMDIVGHLSKATWLGKKY</sequence>
<dbReference type="Proteomes" id="UP000765507">
    <property type="component" value="Unassembled WGS sequence"/>
</dbReference>
<dbReference type="Gene3D" id="1.10.340.70">
    <property type="match status" value="1"/>
</dbReference>
<dbReference type="AlphaFoldDB" id="A0A8T1SZ12"/>
<comment type="caution">
    <text evidence="3">The sequence shown here is derived from an EMBL/GenBank/DDBJ whole genome shotgun (WGS) entry which is preliminary data.</text>
</comment>
<name>A0A8T1SZ12_CHESE</name>
<proteinExistence type="predicted"/>
<dbReference type="OrthoDB" id="6435735at2759"/>
<dbReference type="EMBL" id="JAHGAV010000068">
    <property type="protein sequence ID" value="KAG6933755.1"/>
    <property type="molecule type" value="Genomic_DNA"/>
</dbReference>
<dbReference type="Pfam" id="PF17921">
    <property type="entry name" value="Integrase_H2C2"/>
    <property type="match status" value="1"/>
</dbReference>
<dbReference type="InterPro" id="IPR050951">
    <property type="entry name" value="Retrovirus_Pol_polyprotein"/>
</dbReference>
<evidence type="ECO:0000313" key="3">
    <source>
        <dbReference type="EMBL" id="KAG6933755.1"/>
    </source>
</evidence>
<dbReference type="PANTHER" id="PTHR37984:SF15">
    <property type="entry name" value="INTEGRASE CATALYTIC DOMAIN-CONTAINING PROTEIN"/>
    <property type="match status" value="1"/>
</dbReference>
<evidence type="ECO:0000313" key="4">
    <source>
        <dbReference type="Proteomes" id="UP000765507"/>
    </source>
</evidence>
<dbReference type="PANTHER" id="PTHR37984">
    <property type="entry name" value="PROTEIN CBG26694"/>
    <property type="match status" value="1"/>
</dbReference>
<evidence type="ECO:0000259" key="2">
    <source>
        <dbReference type="Pfam" id="PF17921"/>
    </source>
</evidence>
<protein>
    <recommendedName>
        <fullName evidence="1">Gypsy retrotransposon integrase-like protein 1</fullName>
    </recommendedName>
</protein>
<feature type="domain" description="Integrase zinc-binding" evidence="2">
    <location>
        <begin position="50"/>
        <end position="104"/>
    </location>
</feature>